<reference evidence="3 4" key="1">
    <citation type="journal article" date="2015" name="Genome Announc.">
        <title>Expanding the biotechnology potential of lactobacilli through comparative genomics of 213 strains and associated genera.</title>
        <authorList>
            <person name="Sun Z."/>
            <person name="Harris H.M."/>
            <person name="McCann A."/>
            <person name="Guo C."/>
            <person name="Argimon S."/>
            <person name="Zhang W."/>
            <person name="Yang X."/>
            <person name="Jeffery I.B."/>
            <person name="Cooney J.C."/>
            <person name="Kagawa T.F."/>
            <person name="Liu W."/>
            <person name="Song Y."/>
            <person name="Salvetti E."/>
            <person name="Wrobel A."/>
            <person name="Rasinkangas P."/>
            <person name="Parkhill J."/>
            <person name="Rea M.C."/>
            <person name="O'Sullivan O."/>
            <person name="Ritari J."/>
            <person name="Douillard F.P."/>
            <person name="Paul Ross R."/>
            <person name="Yang R."/>
            <person name="Briner A.E."/>
            <person name="Felis G.E."/>
            <person name="de Vos W.M."/>
            <person name="Barrangou R."/>
            <person name="Klaenhammer T.R."/>
            <person name="Caufield P.W."/>
            <person name="Cui Y."/>
            <person name="Zhang H."/>
            <person name="O'Toole P.W."/>
        </authorList>
    </citation>
    <scope>NUCLEOTIDE SEQUENCE [LARGE SCALE GENOMIC DNA]</scope>
    <source>
        <strain evidence="3 4">DSM 18527</strain>
    </source>
</reference>
<dbReference type="GO" id="GO:0006167">
    <property type="term" value="P:AMP biosynthetic process"/>
    <property type="evidence" value="ECO:0007669"/>
    <property type="project" value="TreeGrafter"/>
</dbReference>
<sequence length="157" mass="17887">MASAKQPSAIDEAVFGQKDQQLDYKTRTGAYIIIPDAQHYRMLLVTAPNGALLLPGGGMEAGEDQAETLQRELLEEAGFKVSNVRYLGRAGEYFYSHFRQQAFYTPGYFYIAEAYEKVKDPLEDFNNLIWLPIPQGIQALKRPTHKWAVKQWLKELS</sequence>
<dbReference type="InterPro" id="IPR020084">
    <property type="entry name" value="NUDIX_hydrolase_CS"/>
</dbReference>
<dbReference type="SUPFAM" id="SSF55811">
    <property type="entry name" value="Nudix"/>
    <property type="match status" value="1"/>
</dbReference>
<dbReference type="GO" id="GO:0004081">
    <property type="term" value="F:bis(5'-nucleosyl)-tetraphosphatase (asymmetrical) activity"/>
    <property type="evidence" value="ECO:0007669"/>
    <property type="project" value="TreeGrafter"/>
</dbReference>
<dbReference type="STRING" id="1423734.FC83_GL000609"/>
<accession>X0PQQ2</accession>
<keyword evidence="1 3" id="KW-0378">Hydrolase</keyword>
<dbReference type="PROSITE" id="PS00893">
    <property type="entry name" value="NUDIX_BOX"/>
    <property type="match status" value="1"/>
</dbReference>
<dbReference type="InterPro" id="IPR000086">
    <property type="entry name" value="NUDIX_hydrolase_dom"/>
</dbReference>
<dbReference type="EMBL" id="AZGA01000077">
    <property type="protein sequence ID" value="KRM31548.1"/>
    <property type="molecule type" value="Genomic_DNA"/>
</dbReference>
<evidence type="ECO:0000256" key="1">
    <source>
        <dbReference type="ARBA" id="ARBA00022801"/>
    </source>
</evidence>
<dbReference type="Pfam" id="PF00293">
    <property type="entry name" value="NUDIX"/>
    <property type="match status" value="1"/>
</dbReference>
<evidence type="ECO:0000259" key="2">
    <source>
        <dbReference type="PROSITE" id="PS51462"/>
    </source>
</evidence>
<dbReference type="PATRIC" id="fig|1423734.3.peg.615"/>
<dbReference type="InterPro" id="IPR015797">
    <property type="entry name" value="NUDIX_hydrolase-like_dom_sf"/>
</dbReference>
<dbReference type="CDD" id="cd04684">
    <property type="entry name" value="NUDIX_Hydrolase"/>
    <property type="match status" value="1"/>
</dbReference>
<gene>
    <name evidence="3" type="ORF">FC83_GL000609</name>
</gene>
<comment type="caution">
    <text evidence="3">The sequence shown here is derived from an EMBL/GenBank/DDBJ whole genome shotgun (WGS) entry which is preliminary data.</text>
</comment>
<dbReference type="RefSeq" id="WP_420805632.1">
    <property type="nucleotide sequence ID" value="NZ_AZGA01000077.1"/>
</dbReference>
<dbReference type="PANTHER" id="PTHR21340">
    <property type="entry name" value="DIADENOSINE 5,5-P1,P4-TETRAPHOSPHATE PYROPHOSPHOHYDROLASE MUTT"/>
    <property type="match status" value="1"/>
</dbReference>
<feature type="domain" description="Nudix hydrolase" evidence="2">
    <location>
        <begin position="23"/>
        <end position="155"/>
    </location>
</feature>
<dbReference type="Gene3D" id="3.90.79.10">
    <property type="entry name" value="Nucleoside Triphosphate Pyrophosphohydrolase"/>
    <property type="match status" value="1"/>
</dbReference>
<dbReference type="PROSITE" id="PS51462">
    <property type="entry name" value="NUDIX"/>
    <property type="match status" value="1"/>
</dbReference>
<dbReference type="InterPro" id="IPR051325">
    <property type="entry name" value="Nudix_hydrolase_domain"/>
</dbReference>
<organism evidence="3 4">
    <name type="scientific">Agrilactobacillus composti DSM 18527 = JCM 14202</name>
    <dbReference type="NCBI Taxonomy" id="1423734"/>
    <lineage>
        <taxon>Bacteria</taxon>
        <taxon>Bacillati</taxon>
        <taxon>Bacillota</taxon>
        <taxon>Bacilli</taxon>
        <taxon>Lactobacillales</taxon>
        <taxon>Lactobacillaceae</taxon>
        <taxon>Agrilactobacillus</taxon>
    </lineage>
</organism>
<protein>
    <submittedName>
        <fullName evidence="3">NUDIX family hydrolase</fullName>
    </submittedName>
</protein>
<dbReference type="AlphaFoldDB" id="X0PQQ2"/>
<dbReference type="GO" id="GO:0006754">
    <property type="term" value="P:ATP biosynthetic process"/>
    <property type="evidence" value="ECO:0007669"/>
    <property type="project" value="TreeGrafter"/>
</dbReference>
<keyword evidence="4" id="KW-1185">Reference proteome</keyword>
<name>X0PQQ2_9LACO</name>
<dbReference type="eggNOG" id="COG0494">
    <property type="taxonomic scope" value="Bacteria"/>
</dbReference>
<dbReference type="Proteomes" id="UP000051236">
    <property type="component" value="Unassembled WGS sequence"/>
</dbReference>
<evidence type="ECO:0000313" key="4">
    <source>
        <dbReference type="Proteomes" id="UP000051236"/>
    </source>
</evidence>
<dbReference type="PANTHER" id="PTHR21340:SF0">
    <property type="entry name" value="BIS(5'-NUCLEOSYL)-TETRAPHOSPHATASE [ASYMMETRICAL]"/>
    <property type="match status" value="1"/>
</dbReference>
<evidence type="ECO:0000313" key="3">
    <source>
        <dbReference type="EMBL" id="KRM31548.1"/>
    </source>
</evidence>
<proteinExistence type="predicted"/>